<evidence type="ECO:0000256" key="3">
    <source>
        <dbReference type="ARBA" id="ARBA00023054"/>
    </source>
</evidence>
<comment type="similarity">
    <text evidence="1">Belongs to the CCDC39 family.</text>
</comment>
<feature type="region of interest" description="Disordered" evidence="6">
    <location>
        <begin position="880"/>
        <end position="907"/>
    </location>
</feature>
<keyword evidence="3 5" id="KW-0175">Coiled coil</keyword>
<gene>
    <name evidence="7" type="ORF">ANANG_G00126870</name>
</gene>
<evidence type="ECO:0000256" key="2">
    <source>
        <dbReference type="ARBA" id="ARBA00016725"/>
    </source>
</evidence>
<organism evidence="7 8">
    <name type="scientific">Anguilla anguilla</name>
    <name type="common">European freshwater eel</name>
    <name type="synonym">Muraena anguilla</name>
    <dbReference type="NCBI Taxonomy" id="7936"/>
    <lineage>
        <taxon>Eukaryota</taxon>
        <taxon>Metazoa</taxon>
        <taxon>Chordata</taxon>
        <taxon>Craniata</taxon>
        <taxon>Vertebrata</taxon>
        <taxon>Euteleostomi</taxon>
        <taxon>Actinopterygii</taxon>
        <taxon>Neopterygii</taxon>
        <taxon>Teleostei</taxon>
        <taxon>Anguilliformes</taxon>
        <taxon>Anguillidae</taxon>
        <taxon>Anguilla</taxon>
    </lineage>
</organism>
<accession>A0A9D3MEI6</accession>
<feature type="compositionally biased region" description="Polar residues" evidence="6">
    <location>
        <begin position="880"/>
        <end position="890"/>
    </location>
</feature>
<dbReference type="GO" id="GO:0005930">
    <property type="term" value="C:axoneme"/>
    <property type="evidence" value="ECO:0007669"/>
    <property type="project" value="InterPro"/>
</dbReference>
<protein>
    <recommendedName>
        <fullName evidence="2">Coiled-coil domain-containing protein 39</fullName>
    </recommendedName>
</protein>
<sequence>MSSIVFSEIGWDQGFAFPVANAENKALEEELQGKQKDREEVKNEISEHKDRIQAISAFLKNVKQELSHTQALCVALGKEAESEVHFKAVADRELGHLEQEIVKLDKEMDVLKIRKETQENDISRANEKMGKLMSQLNWDKVTLEAWLEESAQKDEDTIAILKYVQQDKCKIKELIHAVDNSTVEANQKHKTLETEHTRTITVQIGLEKTLESLRKAHVERQALIRQWESTIEQMRKRDHDLQQCIMLLPEMHQEVRYRKDTIKERKMFLERQLDNNAECERKGLNVKRLATKLRGEFQKREGDRARVLDEFVSLRVTVERMATDVEAKRSQLGSIKKDIHSKHTKMNAIKLQNEALGEKLQAVTETVLSADERATQMEQMLKEEEQNKSEIEAHVHRLRMAQPHVTQELQAQTAREQVMLADIAASRVALNTLIIERNRAEQTSLKQQEMINGKDFQIQLLERKMVCAKVEENSLQRQVLRTEEIKLVQSAEQEKKTVHMLGHHLKRLQVEISIVKKVSEKNESEKKDLTVKSEELNLVNDTCIKELKKLRSIKQDTMVDSYILKLEVHRLSTILQNKADRVLSLEKEKLQLQAAMKEGEAEVNVHKEVLQKQFKMVEQERQALRKRKEELQRMGNELDAKIYKKEEEIQALENTLYGIYMRNVEYRRAFNNIAKWSKEHQQQLRLEKEKTIAEEKTAHRRLQVRERQEDIRGMNATLENLLKEETEQLESREKIQFQIDCLKKDLGNQKVKLGRVSKQCSKLSREIRSNNDSQGKTDEEQDIEVRELKDFSKQVNSMLQEAIKENPDLSSALERQFQEANVPLPAALSRSPSQQCSRTVSIRNSTSVRSSVSAGSNSLRSSAKQFPHLKKVDLGLQLNVTSPRDSNMSPRSCKRDCSSSGSINSQP</sequence>
<feature type="region of interest" description="Disordered" evidence="6">
    <location>
        <begin position="762"/>
        <end position="781"/>
    </location>
</feature>
<feature type="coiled-coil region" evidence="5">
    <location>
        <begin position="575"/>
        <end position="655"/>
    </location>
</feature>
<dbReference type="Proteomes" id="UP001044222">
    <property type="component" value="Chromosome 6"/>
</dbReference>
<dbReference type="PANTHER" id="PTHR18962">
    <property type="entry name" value="COILED-COIL DOMAIN-CONTAINING PROTEIN 39"/>
    <property type="match status" value="1"/>
</dbReference>
<reference evidence="7" key="1">
    <citation type="submission" date="2021-01" db="EMBL/GenBank/DDBJ databases">
        <title>A chromosome-scale assembly of European eel, Anguilla anguilla.</title>
        <authorList>
            <person name="Henkel C."/>
            <person name="Jong-Raadsen S.A."/>
            <person name="Dufour S."/>
            <person name="Weltzien F.-A."/>
            <person name="Palstra A.P."/>
            <person name="Pelster B."/>
            <person name="Spaink H.P."/>
            <person name="Van Den Thillart G.E."/>
            <person name="Jansen H."/>
            <person name="Zahm M."/>
            <person name="Klopp C."/>
            <person name="Cedric C."/>
            <person name="Louis A."/>
            <person name="Berthelot C."/>
            <person name="Parey E."/>
            <person name="Roest Crollius H."/>
            <person name="Montfort J."/>
            <person name="Robinson-Rechavi M."/>
            <person name="Bucao C."/>
            <person name="Bouchez O."/>
            <person name="Gislard M."/>
            <person name="Lluch J."/>
            <person name="Milhes M."/>
            <person name="Lampietro C."/>
            <person name="Lopez Roques C."/>
            <person name="Donnadieu C."/>
            <person name="Braasch I."/>
            <person name="Desvignes T."/>
            <person name="Postlethwait J."/>
            <person name="Bobe J."/>
            <person name="Guiguen Y."/>
            <person name="Dirks R."/>
        </authorList>
    </citation>
    <scope>NUCLEOTIDE SEQUENCE</scope>
    <source>
        <strain evidence="7">Tag_6206</strain>
        <tissue evidence="7">Liver</tissue>
    </source>
</reference>
<dbReference type="EMBL" id="JAFIRN010000006">
    <property type="protein sequence ID" value="KAG5847516.1"/>
    <property type="molecule type" value="Genomic_DNA"/>
</dbReference>
<dbReference type="GO" id="GO:0060287">
    <property type="term" value="P:epithelial cilium movement involved in determination of left/right asymmetry"/>
    <property type="evidence" value="ECO:0007669"/>
    <property type="project" value="TreeGrafter"/>
</dbReference>
<feature type="compositionally biased region" description="Basic and acidic residues" evidence="6">
    <location>
        <begin position="763"/>
        <end position="781"/>
    </location>
</feature>
<dbReference type="Pfam" id="PF24161">
    <property type="entry name" value="CCDC39"/>
    <property type="match status" value="1"/>
</dbReference>
<keyword evidence="8" id="KW-1185">Reference proteome</keyword>
<dbReference type="AlphaFoldDB" id="A0A9D3MEI6"/>
<evidence type="ECO:0000256" key="6">
    <source>
        <dbReference type="SAM" id="MobiDB-lite"/>
    </source>
</evidence>
<proteinExistence type="inferred from homology"/>
<evidence type="ECO:0000256" key="5">
    <source>
        <dbReference type="SAM" id="Coils"/>
    </source>
</evidence>
<dbReference type="PANTHER" id="PTHR18962:SF0">
    <property type="entry name" value="COILED-COIL DOMAIN-CONTAINING PROTEIN 39"/>
    <property type="match status" value="1"/>
</dbReference>
<evidence type="ECO:0000313" key="8">
    <source>
        <dbReference type="Proteomes" id="UP001044222"/>
    </source>
</evidence>
<feature type="coiled-coil region" evidence="5">
    <location>
        <begin position="367"/>
        <end position="401"/>
    </location>
</feature>
<dbReference type="GO" id="GO:0036159">
    <property type="term" value="P:inner dynein arm assembly"/>
    <property type="evidence" value="ECO:0007669"/>
    <property type="project" value="InterPro"/>
</dbReference>
<feature type="coiled-coil region" evidence="5">
    <location>
        <begin position="24"/>
        <end position="51"/>
    </location>
</feature>
<feature type="coiled-coil region" evidence="5">
    <location>
        <begin position="87"/>
        <end position="135"/>
    </location>
</feature>
<comment type="function">
    <text evidence="4">Required for assembly of dynein regulatory complex (DRC) and inner dynein arm (IDA) complexes, which are responsible for ciliary beat regulation, thereby playing a central role in motility in cilia and flagella. Probably acts together with CCDC40 to form a molecular ruler that determines the 96 nanometer (nm) repeat length and arrangements of components in cilia and flagella. Not required for outer dynein arm complexes assembly.</text>
</comment>
<evidence type="ECO:0000256" key="4">
    <source>
        <dbReference type="ARBA" id="ARBA00045182"/>
    </source>
</evidence>
<evidence type="ECO:0000256" key="1">
    <source>
        <dbReference type="ARBA" id="ARBA00005805"/>
    </source>
</evidence>
<feature type="compositionally biased region" description="Polar residues" evidence="6">
    <location>
        <begin position="898"/>
        <end position="907"/>
    </location>
</feature>
<name>A0A9D3MEI6_ANGAN</name>
<dbReference type="InterPro" id="IPR033290">
    <property type="entry name" value="CCDC39"/>
</dbReference>
<evidence type="ECO:0000313" key="7">
    <source>
        <dbReference type="EMBL" id="KAG5847516.1"/>
    </source>
</evidence>
<feature type="compositionally biased region" description="Low complexity" evidence="6">
    <location>
        <begin position="837"/>
        <end position="863"/>
    </location>
</feature>
<dbReference type="GO" id="GO:0060285">
    <property type="term" value="P:cilium-dependent cell motility"/>
    <property type="evidence" value="ECO:0007669"/>
    <property type="project" value="TreeGrafter"/>
</dbReference>
<comment type="caution">
    <text evidence="7">The sequence shown here is derived from an EMBL/GenBank/DDBJ whole genome shotgun (WGS) entry which is preliminary data.</text>
</comment>
<dbReference type="GO" id="GO:0005576">
    <property type="term" value="C:extracellular region"/>
    <property type="evidence" value="ECO:0007669"/>
    <property type="project" value="GOC"/>
</dbReference>
<feature type="region of interest" description="Disordered" evidence="6">
    <location>
        <begin position="828"/>
        <end position="864"/>
    </location>
</feature>
<feature type="coiled-coil region" evidence="5">
    <location>
        <begin position="704"/>
        <end position="735"/>
    </location>
</feature>